<keyword evidence="2" id="KW-1185">Reference proteome</keyword>
<evidence type="ECO:0000313" key="2">
    <source>
        <dbReference type="Proteomes" id="UP001054837"/>
    </source>
</evidence>
<organism evidence="1 2">
    <name type="scientific">Caerostris darwini</name>
    <dbReference type="NCBI Taxonomy" id="1538125"/>
    <lineage>
        <taxon>Eukaryota</taxon>
        <taxon>Metazoa</taxon>
        <taxon>Ecdysozoa</taxon>
        <taxon>Arthropoda</taxon>
        <taxon>Chelicerata</taxon>
        <taxon>Arachnida</taxon>
        <taxon>Araneae</taxon>
        <taxon>Araneomorphae</taxon>
        <taxon>Entelegynae</taxon>
        <taxon>Araneoidea</taxon>
        <taxon>Araneidae</taxon>
        <taxon>Caerostris</taxon>
    </lineage>
</organism>
<evidence type="ECO:0008006" key="3">
    <source>
        <dbReference type="Google" id="ProtNLM"/>
    </source>
</evidence>
<accession>A0AAV4VC53</accession>
<protein>
    <recommendedName>
        <fullName evidence="3">Secreted protein</fullName>
    </recommendedName>
</protein>
<name>A0AAV4VC53_9ARAC</name>
<evidence type="ECO:0000313" key="1">
    <source>
        <dbReference type="EMBL" id="GIY67692.1"/>
    </source>
</evidence>
<dbReference type="AlphaFoldDB" id="A0AAV4VC53"/>
<proteinExistence type="predicted"/>
<comment type="caution">
    <text evidence="1">The sequence shown here is derived from an EMBL/GenBank/DDBJ whole genome shotgun (WGS) entry which is preliminary data.</text>
</comment>
<dbReference type="EMBL" id="BPLQ01012768">
    <property type="protein sequence ID" value="GIY67692.1"/>
    <property type="molecule type" value="Genomic_DNA"/>
</dbReference>
<reference evidence="1 2" key="1">
    <citation type="submission" date="2021-06" db="EMBL/GenBank/DDBJ databases">
        <title>Caerostris darwini draft genome.</title>
        <authorList>
            <person name="Kono N."/>
            <person name="Arakawa K."/>
        </authorList>
    </citation>
    <scope>NUCLEOTIDE SEQUENCE [LARGE SCALE GENOMIC DNA]</scope>
</reference>
<dbReference type="Proteomes" id="UP001054837">
    <property type="component" value="Unassembled WGS sequence"/>
</dbReference>
<gene>
    <name evidence="1" type="ORF">CDAR_35681</name>
</gene>
<sequence length="101" mass="10914">MLRRSGSSQGRSRGRGAPVITAAAVTGVLISEGAANDRRAVHASRSTNPLMGPLKEKRAPHFVRREFNWAPSPPAPAFNCAPLPRRTSSQIAWSAPFQKCH</sequence>